<feature type="non-terminal residue" evidence="2">
    <location>
        <position position="248"/>
    </location>
</feature>
<dbReference type="STRING" id="94827.A0A099ZH30"/>
<dbReference type="EMBL" id="KL893095">
    <property type="protein sequence ID" value="KGL80318.1"/>
    <property type="molecule type" value="Genomic_DNA"/>
</dbReference>
<sequence>QHDFSLERKGLYWLEAASLQQTCRHGAASDVLPTAPPCWLLLVDPRDGYGAAAESKGASGRGKDGGAGPVRRSVSLSVSRGAVSDTESEAWLSEEDEASEDDEASSTSCEENNKEDRAARRPTGRAWLHQARPKTSPGLLEPTLDGCREAASPDPARQRRSMVIFNNMKNELEGARRKLAALVHPLNRAYAEKKQAFTLSSLHQHPRSNRNFKYRSAAACPGPLTPAPPRAPASAASMPPIKQHKPTV</sequence>
<name>A0A099ZH30_TINGU</name>
<gene>
    <name evidence="2" type="ORF">N309_02893</name>
</gene>
<proteinExistence type="predicted"/>
<reference evidence="2 3" key="1">
    <citation type="submission" date="2014-06" db="EMBL/GenBank/DDBJ databases">
        <title>Genome evolution of avian class.</title>
        <authorList>
            <person name="Zhang G."/>
            <person name="Li C."/>
        </authorList>
    </citation>
    <scope>NUCLEOTIDE SEQUENCE [LARGE SCALE GENOMIC DNA]</scope>
    <source>
        <strain evidence="2">BGI_N309</strain>
    </source>
</reference>
<dbReference type="PANTHER" id="PTHR15960">
    <property type="entry name" value="LD44032P"/>
    <property type="match status" value="1"/>
</dbReference>
<evidence type="ECO:0000313" key="3">
    <source>
        <dbReference type="Proteomes" id="UP000053641"/>
    </source>
</evidence>
<feature type="compositionally biased region" description="Acidic residues" evidence="1">
    <location>
        <begin position="86"/>
        <end position="104"/>
    </location>
</feature>
<dbReference type="GO" id="GO:0043130">
    <property type="term" value="F:ubiquitin binding"/>
    <property type="evidence" value="ECO:0007669"/>
    <property type="project" value="InterPro"/>
</dbReference>
<protein>
    <submittedName>
        <fullName evidence="2">Uncharacterized protein</fullName>
    </submittedName>
</protein>
<feature type="region of interest" description="Disordered" evidence="1">
    <location>
        <begin position="219"/>
        <end position="248"/>
    </location>
</feature>
<evidence type="ECO:0000256" key="1">
    <source>
        <dbReference type="SAM" id="MobiDB-lite"/>
    </source>
</evidence>
<dbReference type="AlphaFoldDB" id="A0A099ZH30"/>
<dbReference type="GO" id="GO:0000813">
    <property type="term" value="C:ESCRT I complex"/>
    <property type="evidence" value="ECO:0007669"/>
    <property type="project" value="InterPro"/>
</dbReference>
<feature type="non-terminal residue" evidence="2">
    <location>
        <position position="1"/>
    </location>
</feature>
<keyword evidence="3" id="KW-1185">Reference proteome</keyword>
<feature type="compositionally biased region" description="Low complexity" evidence="1">
    <location>
        <begin position="70"/>
        <end position="84"/>
    </location>
</feature>
<organism evidence="2 3">
    <name type="scientific">Tinamus guttatus</name>
    <name type="common">White-throated tinamou</name>
    <dbReference type="NCBI Taxonomy" id="94827"/>
    <lineage>
        <taxon>Eukaryota</taxon>
        <taxon>Metazoa</taxon>
        <taxon>Chordata</taxon>
        <taxon>Craniata</taxon>
        <taxon>Vertebrata</taxon>
        <taxon>Euteleostomi</taxon>
        <taxon>Archelosauria</taxon>
        <taxon>Archosauria</taxon>
        <taxon>Dinosauria</taxon>
        <taxon>Saurischia</taxon>
        <taxon>Theropoda</taxon>
        <taxon>Coelurosauria</taxon>
        <taxon>Aves</taxon>
        <taxon>Palaeognathae</taxon>
        <taxon>Tinamiformes</taxon>
        <taxon>Tinamidae</taxon>
        <taxon>Tinamus</taxon>
    </lineage>
</organism>
<dbReference type="GO" id="GO:0043162">
    <property type="term" value="P:ubiquitin-dependent protein catabolic process via the multivesicular body sorting pathway"/>
    <property type="evidence" value="ECO:0007669"/>
    <property type="project" value="InterPro"/>
</dbReference>
<dbReference type="InterPro" id="IPR038870">
    <property type="entry name" value="UBAP1"/>
</dbReference>
<accession>A0A099ZH30</accession>
<feature type="region of interest" description="Disordered" evidence="1">
    <location>
        <begin position="50"/>
        <end position="155"/>
    </location>
</feature>
<dbReference type="Proteomes" id="UP000053641">
    <property type="component" value="Unassembled WGS sequence"/>
</dbReference>
<dbReference type="PANTHER" id="PTHR15960:SF3">
    <property type="entry name" value="UBIQUITIN-ASSOCIATED PROTEIN 1-LIKE"/>
    <property type="match status" value="1"/>
</dbReference>
<evidence type="ECO:0000313" key="2">
    <source>
        <dbReference type="EMBL" id="KGL80318.1"/>
    </source>
</evidence>